<evidence type="ECO:0000256" key="6">
    <source>
        <dbReference type="ARBA" id="ARBA00022786"/>
    </source>
</evidence>
<feature type="region of interest" description="Disordered" evidence="9">
    <location>
        <begin position="43"/>
        <end position="176"/>
    </location>
</feature>
<feature type="compositionally biased region" description="Polar residues" evidence="9">
    <location>
        <begin position="210"/>
        <end position="223"/>
    </location>
</feature>
<evidence type="ECO:0000313" key="12">
    <source>
        <dbReference type="Proteomes" id="UP001163823"/>
    </source>
</evidence>
<sequence>MDEYSSKRATDGVIVSRKGTNHVFRDTANNRDRNAQFCNRLGCGGRVNTPRGSQISCSEKGKSLRPPIRSSYSGKEVIGSSSRTLSGTSNPRKSFMESRKTLPSDSSETSSIQDEPEVSELIPPPEKIQRGAQAESKDAESGNVTLMDVGSSSIASNTRSRRSFHQRPGFRSQNNVVGCSVSLGSKNTAQVTPAGSSRYGLRNLKCNSVSDVIPSGCSSSDSSFNRRKDMVKKRNSEGESSSTSRGKKMSASSWEGRNSVSRNGISISDSRGSQNTPTQRDKIVASVRTRRSTSGPTRVQLSGQGNANPQSPNETPPMTPPMPHCHDLNGPSLSHNISEHSAQAPLSRSISYIQPGSSSERSHGDIPPGPVEVGITRSLMNWDGLRHYNMDGIAEVLLALERIEQDEELTQEQVLETSLFLNGLNFFDHHIDMRLDTDNMSYEELLALEERMGNVSTALTEEALSECIKRDIYQSAPSDDESNGYNGDKDDIKCSICQEEYLVGDEMGSLQCDHSYHHVCIRQWLQLKNWCPICKASAAPSLSSSSS</sequence>
<evidence type="ECO:0000259" key="10">
    <source>
        <dbReference type="PROSITE" id="PS50089"/>
    </source>
</evidence>
<dbReference type="InterPro" id="IPR013083">
    <property type="entry name" value="Znf_RING/FYVE/PHD"/>
</dbReference>
<dbReference type="Proteomes" id="UP001163823">
    <property type="component" value="Chromosome 6"/>
</dbReference>
<dbReference type="InterPro" id="IPR001841">
    <property type="entry name" value="Znf_RING"/>
</dbReference>
<dbReference type="Pfam" id="PF13639">
    <property type="entry name" value="zf-RING_2"/>
    <property type="match status" value="1"/>
</dbReference>
<comment type="caution">
    <text evidence="11">The sequence shown here is derived from an EMBL/GenBank/DDBJ whole genome shotgun (WGS) entry which is preliminary data.</text>
</comment>
<feature type="region of interest" description="Disordered" evidence="9">
    <location>
        <begin position="210"/>
        <end position="339"/>
    </location>
</feature>
<dbReference type="Gene3D" id="3.30.40.10">
    <property type="entry name" value="Zinc/RING finger domain, C3HC4 (zinc finger)"/>
    <property type="match status" value="1"/>
</dbReference>
<protein>
    <recommendedName>
        <fullName evidence="2">RING-type E3 ubiquitin transferase</fullName>
        <ecNumber evidence="2">2.3.2.27</ecNumber>
    </recommendedName>
</protein>
<evidence type="ECO:0000256" key="9">
    <source>
        <dbReference type="SAM" id="MobiDB-lite"/>
    </source>
</evidence>
<reference evidence="11" key="1">
    <citation type="journal article" date="2023" name="Science">
        <title>Elucidation of the pathway for biosynthesis of saponin adjuvants from the soapbark tree.</title>
        <authorList>
            <person name="Reed J."/>
            <person name="Orme A."/>
            <person name="El-Demerdash A."/>
            <person name="Owen C."/>
            <person name="Martin L.B.B."/>
            <person name="Misra R.C."/>
            <person name="Kikuchi S."/>
            <person name="Rejzek M."/>
            <person name="Martin A.C."/>
            <person name="Harkess A."/>
            <person name="Leebens-Mack J."/>
            <person name="Louveau T."/>
            <person name="Stephenson M.J."/>
            <person name="Osbourn A."/>
        </authorList>
    </citation>
    <scope>NUCLEOTIDE SEQUENCE</scope>
    <source>
        <strain evidence="11">S10</strain>
    </source>
</reference>
<keyword evidence="4" id="KW-0479">Metal-binding</keyword>
<keyword evidence="6" id="KW-0833">Ubl conjugation pathway</keyword>
<evidence type="ECO:0000256" key="7">
    <source>
        <dbReference type="ARBA" id="ARBA00022833"/>
    </source>
</evidence>
<accession>A0AAD7LXA6</accession>
<evidence type="ECO:0000313" key="11">
    <source>
        <dbReference type="EMBL" id="KAJ7966050.1"/>
    </source>
</evidence>
<keyword evidence="5 8" id="KW-0863">Zinc-finger</keyword>
<evidence type="ECO:0000256" key="4">
    <source>
        <dbReference type="ARBA" id="ARBA00022723"/>
    </source>
</evidence>
<dbReference type="GO" id="GO:0008270">
    <property type="term" value="F:zinc ion binding"/>
    <property type="evidence" value="ECO:0007669"/>
    <property type="project" value="UniProtKB-KW"/>
</dbReference>
<dbReference type="EMBL" id="JARAOO010000006">
    <property type="protein sequence ID" value="KAJ7966049.1"/>
    <property type="molecule type" value="Genomic_DNA"/>
</dbReference>
<organism evidence="11 12">
    <name type="scientific">Quillaja saponaria</name>
    <name type="common">Soap bark tree</name>
    <dbReference type="NCBI Taxonomy" id="32244"/>
    <lineage>
        <taxon>Eukaryota</taxon>
        <taxon>Viridiplantae</taxon>
        <taxon>Streptophyta</taxon>
        <taxon>Embryophyta</taxon>
        <taxon>Tracheophyta</taxon>
        <taxon>Spermatophyta</taxon>
        <taxon>Magnoliopsida</taxon>
        <taxon>eudicotyledons</taxon>
        <taxon>Gunneridae</taxon>
        <taxon>Pentapetalae</taxon>
        <taxon>rosids</taxon>
        <taxon>fabids</taxon>
        <taxon>Fabales</taxon>
        <taxon>Quillajaceae</taxon>
        <taxon>Quillaja</taxon>
    </lineage>
</organism>
<dbReference type="PROSITE" id="PS50089">
    <property type="entry name" value="ZF_RING_2"/>
    <property type="match status" value="1"/>
</dbReference>
<name>A0AAD7LXA6_QUISA</name>
<dbReference type="PANTHER" id="PTHR22937:SF136">
    <property type="entry name" value="RING-TYPE E3 UBIQUITIN TRANSFERASE"/>
    <property type="match status" value="1"/>
</dbReference>
<dbReference type="EMBL" id="JARAOO010000006">
    <property type="protein sequence ID" value="KAJ7966050.1"/>
    <property type="molecule type" value="Genomic_DNA"/>
</dbReference>
<feature type="compositionally biased region" description="Polar residues" evidence="9">
    <location>
        <begin position="103"/>
        <end position="113"/>
    </location>
</feature>
<dbReference type="InterPro" id="IPR045191">
    <property type="entry name" value="MBR1/2-like"/>
</dbReference>
<feature type="compositionally biased region" description="Polar residues" evidence="9">
    <location>
        <begin position="79"/>
        <end position="92"/>
    </location>
</feature>
<feature type="compositionally biased region" description="Basic and acidic residues" evidence="9">
    <location>
        <begin position="224"/>
        <end position="237"/>
    </location>
</feature>
<dbReference type="KEGG" id="qsa:O6P43_015587"/>
<dbReference type="SUPFAM" id="SSF57850">
    <property type="entry name" value="RING/U-box"/>
    <property type="match status" value="1"/>
</dbReference>
<dbReference type="PANTHER" id="PTHR22937">
    <property type="entry name" value="E3 UBIQUITIN-PROTEIN LIGASE RNF165"/>
    <property type="match status" value="1"/>
</dbReference>
<evidence type="ECO:0000256" key="8">
    <source>
        <dbReference type="PROSITE-ProRule" id="PRU00175"/>
    </source>
</evidence>
<dbReference type="EC" id="2.3.2.27" evidence="2"/>
<evidence type="ECO:0000256" key="1">
    <source>
        <dbReference type="ARBA" id="ARBA00000900"/>
    </source>
</evidence>
<comment type="catalytic activity">
    <reaction evidence="1">
        <text>S-ubiquitinyl-[E2 ubiquitin-conjugating enzyme]-L-cysteine + [acceptor protein]-L-lysine = [E2 ubiquitin-conjugating enzyme]-L-cysteine + N(6)-ubiquitinyl-[acceptor protein]-L-lysine.</text>
        <dbReference type="EC" id="2.3.2.27"/>
    </reaction>
</comment>
<evidence type="ECO:0000256" key="3">
    <source>
        <dbReference type="ARBA" id="ARBA00022679"/>
    </source>
</evidence>
<dbReference type="AlphaFoldDB" id="A0AAD7LXA6"/>
<feature type="compositionally biased region" description="Pro residues" evidence="9">
    <location>
        <begin position="314"/>
        <end position="323"/>
    </location>
</feature>
<dbReference type="GO" id="GO:0061630">
    <property type="term" value="F:ubiquitin protein ligase activity"/>
    <property type="evidence" value="ECO:0007669"/>
    <property type="project" value="UniProtKB-EC"/>
</dbReference>
<gene>
    <name evidence="11" type="ORF">O6P43_015587</name>
</gene>
<dbReference type="SMART" id="SM00184">
    <property type="entry name" value="RING"/>
    <property type="match status" value="1"/>
</dbReference>
<dbReference type="FunFam" id="3.30.40.10:FF:000504">
    <property type="entry name" value="E3 ubiquitin-protein ligase arkadia"/>
    <property type="match status" value="1"/>
</dbReference>
<keyword evidence="12" id="KW-1185">Reference proteome</keyword>
<feature type="compositionally biased region" description="Polar residues" evidence="9">
    <location>
        <begin position="238"/>
        <end position="278"/>
    </location>
</feature>
<feature type="domain" description="RING-type" evidence="10">
    <location>
        <begin position="494"/>
        <end position="535"/>
    </location>
</feature>
<feature type="compositionally biased region" description="Polar residues" evidence="9">
    <location>
        <begin position="292"/>
        <end position="313"/>
    </location>
</feature>
<proteinExistence type="predicted"/>
<evidence type="ECO:0000256" key="2">
    <source>
        <dbReference type="ARBA" id="ARBA00012483"/>
    </source>
</evidence>
<keyword evidence="3" id="KW-0808">Transferase</keyword>
<keyword evidence="7" id="KW-0862">Zinc</keyword>
<evidence type="ECO:0000256" key="5">
    <source>
        <dbReference type="ARBA" id="ARBA00022771"/>
    </source>
</evidence>